<accession>A0A9X2JMA1</accession>
<dbReference type="Pfam" id="PF00232">
    <property type="entry name" value="Glyco_hydro_1"/>
    <property type="match status" value="2"/>
</dbReference>
<keyword evidence="1" id="KW-0326">Glycosidase</keyword>
<dbReference type="AlphaFoldDB" id="A0A9X2JMA1"/>
<dbReference type="GO" id="GO:0008422">
    <property type="term" value="F:beta-glucosidase activity"/>
    <property type="evidence" value="ECO:0007669"/>
    <property type="project" value="TreeGrafter"/>
</dbReference>
<evidence type="ECO:0000256" key="2">
    <source>
        <dbReference type="RuleBase" id="RU003690"/>
    </source>
</evidence>
<dbReference type="PANTHER" id="PTHR10353:SF122">
    <property type="entry name" value="6-PHOSPHO-BETA-GLUCOSIDASE ASCB-RELATED"/>
    <property type="match status" value="1"/>
</dbReference>
<dbReference type="GO" id="GO:0005829">
    <property type="term" value="C:cytosol"/>
    <property type="evidence" value="ECO:0007669"/>
    <property type="project" value="TreeGrafter"/>
</dbReference>
<reference evidence="3 4" key="1">
    <citation type="journal article" date="2023" name="Int. J. Syst. Evol. Microbiol.">
        <title>Ligilactobacillus ubinensis sp. nov., a novel species isolated from the wild ferment of a durian fruit (Durio zibethinus).</title>
        <authorList>
            <person name="Heng Y.C."/>
            <person name="Menon N."/>
            <person name="Chen B."/>
            <person name="Loo B.Z.L."/>
            <person name="Wong G.W.J."/>
            <person name="Lim A.C.H."/>
            <person name="Silvaraju S."/>
            <person name="Kittelmann S."/>
        </authorList>
    </citation>
    <scope>NUCLEOTIDE SEQUENCE [LARGE SCALE GENOMIC DNA]</scope>
    <source>
        <strain evidence="3 4">WILCCON 0076</strain>
    </source>
</reference>
<dbReference type="Proteomes" id="UP001139006">
    <property type="component" value="Unassembled WGS sequence"/>
</dbReference>
<dbReference type="Gene3D" id="3.20.20.80">
    <property type="entry name" value="Glycosidases"/>
    <property type="match status" value="1"/>
</dbReference>
<dbReference type="InterPro" id="IPR001360">
    <property type="entry name" value="Glyco_hydro_1"/>
</dbReference>
<comment type="caution">
    <text evidence="3">The sequence shown here is derived from an EMBL/GenBank/DDBJ whole genome shotgun (WGS) entry which is preliminary data.</text>
</comment>
<dbReference type="RefSeq" id="WP_253361339.1">
    <property type="nucleotide sequence ID" value="NZ_JAIULA010000018.1"/>
</dbReference>
<dbReference type="EMBL" id="JAIULA010000018">
    <property type="protein sequence ID" value="MCP0887460.1"/>
    <property type="molecule type" value="Genomic_DNA"/>
</dbReference>
<dbReference type="InterPro" id="IPR033132">
    <property type="entry name" value="GH_1_N_CS"/>
</dbReference>
<dbReference type="PANTHER" id="PTHR10353">
    <property type="entry name" value="GLYCOSYL HYDROLASE"/>
    <property type="match status" value="1"/>
</dbReference>
<gene>
    <name evidence="3" type="ORF">LB941_08935</name>
</gene>
<keyword evidence="4" id="KW-1185">Reference proteome</keyword>
<dbReference type="SUPFAM" id="SSF51445">
    <property type="entry name" value="(Trans)glycosidases"/>
    <property type="match status" value="1"/>
</dbReference>
<organism evidence="3 4">
    <name type="scientific">Ligilactobacillus ubinensis</name>
    <dbReference type="NCBI Taxonomy" id="2876789"/>
    <lineage>
        <taxon>Bacteria</taxon>
        <taxon>Bacillati</taxon>
        <taxon>Bacillota</taxon>
        <taxon>Bacilli</taxon>
        <taxon>Lactobacillales</taxon>
        <taxon>Lactobacillaceae</taxon>
        <taxon>Ligilactobacillus</taxon>
    </lineage>
</organism>
<evidence type="ECO:0000313" key="3">
    <source>
        <dbReference type="EMBL" id="MCP0887460.1"/>
    </source>
</evidence>
<keyword evidence="1" id="KW-0378">Hydrolase</keyword>
<evidence type="ECO:0000313" key="4">
    <source>
        <dbReference type="Proteomes" id="UP001139006"/>
    </source>
</evidence>
<comment type="similarity">
    <text evidence="2">Belongs to the glycosyl hydrolase 1 family.</text>
</comment>
<dbReference type="InterPro" id="IPR017853">
    <property type="entry name" value="GH"/>
</dbReference>
<dbReference type="PRINTS" id="PR00131">
    <property type="entry name" value="GLHYDRLASE1"/>
</dbReference>
<dbReference type="GO" id="GO:0016052">
    <property type="term" value="P:carbohydrate catabolic process"/>
    <property type="evidence" value="ECO:0007669"/>
    <property type="project" value="TreeGrafter"/>
</dbReference>
<dbReference type="PROSITE" id="PS00653">
    <property type="entry name" value="GLYCOSYL_HYDROL_F1_2"/>
    <property type="match status" value="1"/>
</dbReference>
<sequence length="494" mass="56399">MSFKKNFLWGGATAANQYEGAYLEDGKGLSTADVMTNGSHTQPRRITWKNPTTGETGSVLFTFGGRTNIPVGAIPAVIEGEYYPSHEGTDFYHHYKEDIRLMSEMGFKTFRLSINWARIFPNGDDDQPNEKGLAFYDNVFTECQRYGIEPLVTLSHYETPLQLAIKYNGWADRKLIDLFEKYAITVFKRYRGKVKYYLTFNEINVMDLMPYMGGGLLRVTPQLQAQAAHNQFVASAKVVKAAHAMFKEIKVGQMLAYMPLYAYTADPADQVKVMEGSQNMLFYTDVQTGGRYPEYRLKKYEREGIILDDEPEDYELISNYSADFLSFSCYGSNTVTTHEVDDAAGGNMTTGNVKNPYLKTNAWGWATDPACLRIALNNLWDRYHKPLWIVENGIGWEDKFSEDGKIHDDYRIEYLRENIKSMYDAVTIDGVDLMGYTMWGCIDLVSAGTGEMRKRYGFVYVDRNDEGQGTLKRTPKDSFYWYQKVIANNGEDLS</sequence>
<proteinExistence type="inferred from homology"/>
<evidence type="ECO:0000256" key="1">
    <source>
        <dbReference type="ARBA" id="ARBA00023295"/>
    </source>
</evidence>
<protein>
    <submittedName>
        <fullName evidence="3">Family 1 glycosylhydrolase</fullName>
    </submittedName>
</protein>
<name>A0A9X2JMA1_9LACO</name>